<feature type="domain" description="Glycoside hydrolase family 5" evidence="5">
    <location>
        <begin position="38"/>
        <end position="371"/>
    </location>
</feature>
<evidence type="ECO:0000313" key="7">
    <source>
        <dbReference type="Proteomes" id="UP000070700"/>
    </source>
</evidence>
<dbReference type="PANTHER" id="PTHR31263:SF0">
    <property type="entry name" value="CELLULASE FAMILY PROTEIN (AFU_ORTHOLOGUE AFUA_5G14560)"/>
    <property type="match status" value="1"/>
</dbReference>
<sequence>MRMLAIIVQVSKLDLPRPSRLAGALQPLPLSSQDRWIVDASGNNVPYVGVNWPGAADTMFPEGLQYESISNIVGKISQTGFNAVRLTFAIEMVDDILDNGGDVTLSNTLTLALGQENGTVVLSEILANNPQFSANTTRLQVFDAVAEELAAQSIYLHLDNHVSKAMWCCALNDGNSWFGDTYFNTTKWIRGLSYMATHGKGNWPTFSSIGLRNELRLSTTLAPTLEPYTWSTWKTYMTAAATAVNTANPDLLIFFSGLDSDFNIEPAVGGSTLADPLFSFTVASYPWANKFVLEIHEYDEGISSVCSIYEGILLTFGFDATTKTNGNRAPLVVTEWGHDETDASGAYNSAYSTCLTQFMVQRQLGWMIWVLAGSYYIRSGTQDSDESYGLLDHTWSGYRGNASLVALEQVIQQTYAAYGQ</sequence>
<evidence type="ECO:0000256" key="1">
    <source>
        <dbReference type="ARBA" id="ARBA00005641"/>
    </source>
</evidence>
<dbReference type="Pfam" id="PF00150">
    <property type="entry name" value="Cellulase"/>
    <property type="match status" value="1"/>
</dbReference>
<accession>A0A194WZ05</accession>
<dbReference type="InterPro" id="IPR001547">
    <property type="entry name" value="Glyco_hydro_5"/>
</dbReference>
<dbReference type="GeneID" id="28831012"/>
<evidence type="ECO:0000256" key="4">
    <source>
        <dbReference type="RuleBase" id="RU361153"/>
    </source>
</evidence>
<evidence type="ECO:0000259" key="5">
    <source>
        <dbReference type="Pfam" id="PF00150"/>
    </source>
</evidence>
<dbReference type="OrthoDB" id="442731at2759"/>
<dbReference type="Gene3D" id="3.20.20.80">
    <property type="entry name" value="Glycosidases"/>
    <property type="match status" value="1"/>
</dbReference>
<keyword evidence="7" id="KW-1185">Reference proteome</keyword>
<keyword evidence="3 4" id="KW-0326">Glycosidase</keyword>
<name>A0A194WZ05_MOLSC</name>
<dbReference type="AlphaFoldDB" id="A0A194WZ05"/>
<dbReference type="GO" id="GO:0004553">
    <property type="term" value="F:hydrolase activity, hydrolyzing O-glycosyl compounds"/>
    <property type="evidence" value="ECO:0007669"/>
    <property type="project" value="InterPro"/>
</dbReference>
<dbReference type="InterPro" id="IPR017853">
    <property type="entry name" value="GH"/>
</dbReference>
<dbReference type="KEGG" id="psco:LY89DRAFT_753723"/>
<dbReference type="EMBL" id="KQ947422">
    <property type="protein sequence ID" value="KUJ13185.1"/>
    <property type="molecule type" value="Genomic_DNA"/>
</dbReference>
<dbReference type="PANTHER" id="PTHR31263">
    <property type="entry name" value="CELLULASE FAMILY PROTEIN (AFU_ORTHOLOGUE AFUA_5G14560)"/>
    <property type="match status" value="1"/>
</dbReference>
<reference evidence="6 7" key="1">
    <citation type="submission" date="2015-10" db="EMBL/GenBank/DDBJ databases">
        <title>Full genome of DAOMC 229536 Phialocephala scopiformis, a fungal endophyte of spruce producing the potent anti-insectan compound rugulosin.</title>
        <authorList>
            <consortium name="DOE Joint Genome Institute"/>
            <person name="Walker A.K."/>
            <person name="Frasz S.L."/>
            <person name="Seifert K.A."/>
            <person name="Miller J.D."/>
            <person name="Mondo S.J."/>
            <person name="Labutti K."/>
            <person name="Lipzen A."/>
            <person name="Dockter R."/>
            <person name="Kennedy M."/>
            <person name="Grigoriev I.V."/>
            <person name="Spatafora J.W."/>
        </authorList>
    </citation>
    <scope>NUCLEOTIDE SEQUENCE [LARGE SCALE GENOMIC DNA]</scope>
    <source>
        <strain evidence="6 7">CBS 120377</strain>
    </source>
</reference>
<proteinExistence type="inferred from homology"/>
<organism evidence="6 7">
    <name type="scientific">Mollisia scopiformis</name>
    <name type="common">Conifer needle endophyte fungus</name>
    <name type="synonym">Phialocephala scopiformis</name>
    <dbReference type="NCBI Taxonomy" id="149040"/>
    <lineage>
        <taxon>Eukaryota</taxon>
        <taxon>Fungi</taxon>
        <taxon>Dikarya</taxon>
        <taxon>Ascomycota</taxon>
        <taxon>Pezizomycotina</taxon>
        <taxon>Leotiomycetes</taxon>
        <taxon>Helotiales</taxon>
        <taxon>Mollisiaceae</taxon>
        <taxon>Mollisia</taxon>
    </lineage>
</organism>
<evidence type="ECO:0000313" key="6">
    <source>
        <dbReference type="EMBL" id="KUJ13185.1"/>
    </source>
</evidence>
<dbReference type="Proteomes" id="UP000070700">
    <property type="component" value="Unassembled WGS sequence"/>
</dbReference>
<evidence type="ECO:0000256" key="3">
    <source>
        <dbReference type="ARBA" id="ARBA00023295"/>
    </source>
</evidence>
<evidence type="ECO:0000256" key="2">
    <source>
        <dbReference type="ARBA" id="ARBA00022801"/>
    </source>
</evidence>
<gene>
    <name evidence="6" type="ORF">LY89DRAFT_753723</name>
</gene>
<protein>
    <submittedName>
        <fullName evidence="6">Glycoside hydrolase</fullName>
    </submittedName>
</protein>
<comment type="similarity">
    <text evidence="1 4">Belongs to the glycosyl hydrolase 5 (cellulase A) family.</text>
</comment>
<dbReference type="SUPFAM" id="SSF51445">
    <property type="entry name" value="(Trans)glycosidases"/>
    <property type="match status" value="1"/>
</dbReference>
<keyword evidence="2 4" id="KW-0378">Hydrolase</keyword>
<dbReference type="InParanoid" id="A0A194WZ05"/>
<dbReference type="RefSeq" id="XP_018067540.1">
    <property type="nucleotide sequence ID" value="XM_018221286.1"/>
</dbReference>
<dbReference type="GO" id="GO:0000272">
    <property type="term" value="P:polysaccharide catabolic process"/>
    <property type="evidence" value="ECO:0007669"/>
    <property type="project" value="InterPro"/>
</dbReference>